<dbReference type="AlphaFoldDB" id="A0ABD1UTZ9"/>
<sequence>MSTYASALNLDAAVNGLLSLHESADEPFTLTSFPWIKLTKNDFVDPFNKRDPSGPLFDFIMETKIAMRNSYGLLVNSFYELEPSFVDYWNCEYKPKAFFIGPLCLNRSPKMEPVLHQEYCKCIQWLDQKLRQERPVLYVAFGSQA</sequence>
<evidence type="ECO:0000256" key="1">
    <source>
        <dbReference type="ARBA" id="ARBA00009995"/>
    </source>
</evidence>
<evidence type="ECO:0000313" key="3">
    <source>
        <dbReference type="Proteomes" id="UP001604277"/>
    </source>
</evidence>
<proteinExistence type="inferred from homology"/>
<dbReference type="EMBL" id="JBFOLJ010000006">
    <property type="protein sequence ID" value="KAL2528427.1"/>
    <property type="molecule type" value="Genomic_DNA"/>
</dbReference>
<dbReference type="PANTHER" id="PTHR48047:SF51">
    <property type="entry name" value="GLYCOSYLTRANSFERASE"/>
    <property type="match status" value="1"/>
</dbReference>
<dbReference type="SUPFAM" id="SSF53756">
    <property type="entry name" value="UDP-Glycosyltransferase/glycogen phosphorylase"/>
    <property type="match status" value="1"/>
</dbReference>
<name>A0ABD1UTZ9_9LAMI</name>
<reference evidence="3" key="1">
    <citation type="submission" date="2024-07" db="EMBL/GenBank/DDBJ databases">
        <title>Two chromosome-level genome assemblies of Korean endemic species Abeliophyllum distichum and Forsythia ovata (Oleaceae).</title>
        <authorList>
            <person name="Jang H."/>
        </authorList>
    </citation>
    <scope>NUCLEOTIDE SEQUENCE [LARGE SCALE GENOMIC DNA]</scope>
</reference>
<comment type="caution">
    <text evidence="2">The sequence shown here is derived from an EMBL/GenBank/DDBJ whole genome shotgun (WGS) entry which is preliminary data.</text>
</comment>
<protein>
    <submittedName>
        <fullName evidence="2">UDP-glycosyltransferase 90A1</fullName>
    </submittedName>
</protein>
<organism evidence="2 3">
    <name type="scientific">Forsythia ovata</name>
    <dbReference type="NCBI Taxonomy" id="205694"/>
    <lineage>
        <taxon>Eukaryota</taxon>
        <taxon>Viridiplantae</taxon>
        <taxon>Streptophyta</taxon>
        <taxon>Embryophyta</taxon>
        <taxon>Tracheophyta</taxon>
        <taxon>Spermatophyta</taxon>
        <taxon>Magnoliopsida</taxon>
        <taxon>eudicotyledons</taxon>
        <taxon>Gunneridae</taxon>
        <taxon>Pentapetalae</taxon>
        <taxon>asterids</taxon>
        <taxon>lamiids</taxon>
        <taxon>Lamiales</taxon>
        <taxon>Oleaceae</taxon>
        <taxon>Forsythieae</taxon>
        <taxon>Forsythia</taxon>
    </lineage>
</organism>
<gene>
    <name evidence="2" type="ORF">Fot_21028</name>
</gene>
<accession>A0ABD1UTZ9</accession>
<dbReference type="PANTHER" id="PTHR48047">
    <property type="entry name" value="GLYCOSYLTRANSFERASE"/>
    <property type="match status" value="1"/>
</dbReference>
<evidence type="ECO:0000313" key="2">
    <source>
        <dbReference type="EMBL" id="KAL2528427.1"/>
    </source>
</evidence>
<dbReference type="Gene3D" id="3.40.50.2000">
    <property type="entry name" value="Glycogen Phosphorylase B"/>
    <property type="match status" value="2"/>
</dbReference>
<keyword evidence="3" id="KW-1185">Reference proteome</keyword>
<dbReference type="Proteomes" id="UP001604277">
    <property type="component" value="Unassembled WGS sequence"/>
</dbReference>
<comment type="similarity">
    <text evidence="1">Belongs to the UDP-glycosyltransferase family.</text>
</comment>